<evidence type="ECO:0008006" key="4">
    <source>
        <dbReference type="Google" id="ProtNLM"/>
    </source>
</evidence>
<dbReference type="AlphaFoldDB" id="A0AAU9JIF7"/>
<dbReference type="Gene3D" id="1.25.40.10">
    <property type="entry name" value="Tetratricopeptide repeat domain"/>
    <property type="match status" value="1"/>
</dbReference>
<sequence>MTSIDSNAFKNYSKISHIAEYFSQFYSKNTGNRIHQELGLLHYGNKNYHEAIEHFMKSINYHKERLRKHLWYIKALILAKAHSALKNIKEIIRILKLVKSECSETKDKLLYDATIGEIYYFLSDFNKAYKIIWKCIKICKQKKSINSYELSNLRLLLADIYVWRGDFKKAHESLCEAKSFYSILPIADPSEQEMYKTFGVFYLNRQCYDDALIYFGKITDRWSNHELFVFAKFSMRIVYFWMLNIDKAWEFLIDAKQFMPI</sequence>
<reference evidence="2" key="1">
    <citation type="submission" date="2021-09" db="EMBL/GenBank/DDBJ databases">
        <authorList>
            <consortium name="AG Swart"/>
            <person name="Singh M."/>
            <person name="Singh A."/>
            <person name="Seah K."/>
            <person name="Emmerich C."/>
        </authorList>
    </citation>
    <scope>NUCLEOTIDE SEQUENCE</scope>
    <source>
        <strain evidence="2">ATCC30299</strain>
    </source>
</reference>
<organism evidence="2 3">
    <name type="scientific">Blepharisma stoltei</name>
    <dbReference type="NCBI Taxonomy" id="1481888"/>
    <lineage>
        <taxon>Eukaryota</taxon>
        <taxon>Sar</taxon>
        <taxon>Alveolata</taxon>
        <taxon>Ciliophora</taxon>
        <taxon>Postciliodesmatophora</taxon>
        <taxon>Heterotrichea</taxon>
        <taxon>Heterotrichida</taxon>
        <taxon>Blepharismidae</taxon>
        <taxon>Blepharisma</taxon>
    </lineage>
</organism>
<gene>
    <name evidence="2" type="ORF">BSTOLATCC_MIC36054</name>
</gene>
<dbReference type="InterPro" id="IPR019734">
    <property type="entry name" value="TPR_rpt"/>
</dbReference>
<keyword evidence="1" id="KW-0802">TPR repeat</keyword>
<proteinExistence type="predicted"/>
<dbReference type="EMBL" id="CAJZBQ010000036">
    <property type="protein sequence ID" value="CAG9324259.1"/>
    <property type="molecule type" value="Genomic_DNA"/>
</dbReference>
<dbReference type="SUPFAM" id="SSF48452">
    <property type="entry name" value="TPR-like"/>
    <property type="match status" value="1"/>
</dbReference>
<name>A0AAU9JIF7_9CILI</name>
<evidence type="ECO:0000256" key="1">
    <source>
        <dbReference type="PROSITE-ProRule" id="PRU00339"/>
    </source>
</evidence>
<evidence type="ECO:0000313" key="2">
    <source>
        <dbReference type="EMBL" id="CAG9324259.1"/>
    </source>
</evidence>
<accession>A0AAU9JIF7</accession>
<dbReference type="PROSITE" id="PS50005">
    <property type="entry name" value="TPR"/>
    <property type="match status" value="1"/>
</dbReference>
<feature type="repeat" description="TPR" evidence="1">
    <location>
        <begin position="32"/>
        <end position="65"/>
    </location>
</feature>
<dbReference type="Proteomes" id="UP001162131">
    <property type="component" value="Unassembled WGS sequence"/>
</dbReference>
<comment type="caution">
    <text evidence="2">The sequence shown here is derived from an EMBL/GenBank/DDBJ whole genome shotgun (WGS) entry which is preliminary data.</text>
</comment>
<dbReference type="InterPro" id="IPR011990">
    <property type="entry name" value="TPR-like_helical_dom_sf"/>
</dbReference>
<keyword evidence="3" id="KW-1185">Reference proteome</keyword>
<protein>
    <recommendedName>
        <fullName evidence="4">Tetratricopeptide repeat protein</fullName>
    </recommendedName>
</protein>
<evidence type="ECO:0000313" key="3">
    <source>
        <dbReference type="Proteomes" id="UP001162131"/>
    </source>
</evidence>
<dbReference type="Pfam" id="PF13181">
    <property type="entry name" value="TPR_8"/>
    <property type="match status" value="1"/>
</dbReference>